<proteinExistence type="predicted"/>
<dbReference type="STRING" id="1081103.A0A0B2WSM8"/>
<dbReference type="EMBL" id="AZHE01000005">
    <property type="protein sequence ID" value="KHN99076.1"/>
    <property type="molecule type" value="Genomic_DNA"/>
</dbReference>
<feature type="region of interest" description="Disordered" evidence="1">
    <location>
        <begin position="88"/>
        <end position="136"/>
    </location>
</feature>
<gene>
    <name evidence="3" type="ORF">MAM_02774</name>
</gene>
<dbReference type="Proteomes" id="UP000030816">
    <property type="component" value="Unassembled WGS sequence"/>
</dbReference>
<dbReference type="GeneID" id="63737229"/>
<feature type="signal peptide" evidence="2">
    <location>
        <begin position="1"/>
        <end position="19"/>
    </location>
</feature>
<comment type="caution">
    <text evidence="3">The sequence shown here is derived from an EMBL/GenBank/DDBJ whole genome shotgun (WGS) entry which is preliminary data.</text>
</comment>
<feature type="chain" id="PRO_5002078482" description="Siderophore biosynthesis enzyme" evidence="2">
    <location>
        <begin position="20"/>
        <end position="203"/>
    </location>
</feature>
<keyword evidence="2" id="KW-0732">Signal</keyword>
<evidence type="ECO:0000256" key="2">
    <source>
        <dbReference type="SAM" id="SignalP"/>
    </source>
</evidence>
<keyword evidence="4" id="KW-1185">Reference proteome</keyword>
<evidence type="ECO:0000313" key="3">
    <source>
        <dbReference type="EMBL" id="KHN99076.1"/>
    </source>
</evidence>
<evidence type="ECO:0008006" key="5">
    <source>
        <dbReference type="Google" id="ProtNLM"/>
    </source>
</evidence>
<dbReference type="HOGENOM" id="CLU_086099_0_0_1"/>
<dbReference type="AlphaFoldDB" id="A0A0B2WSM8"/>
<evidence type="ECO:0000313" key="4">
    <source>
        <dbReference type="Proteomes" id="UP000030816"/>
    </source>
</evidence>
<protein>
    <recommendedName>
        <fullName evidence="5">Siderophore biosynthesis enzyme</fullName>
    </recommendedName>
</protein>
<evidence type="ECO:0000256" key="1">
    <source>
        <dbReference type="SAM" id="MobiDB-lite"/>
    </source>
</evidence>
<name>A0A0B2WSM8_METAS</name>
<reference evidence="3 4" key="1">
    <citation type="journal article" date="2014" name="Proc. Natl. Acad. Sci. U.S.A.">
        <title>Trajectory and genomic determinants of fungal-pathogen speciation and host adaptation.</title>
        <authorList>
            <person name="Hu X."/>
            <person name="Xiao G."/>
            <person name="Zheng P."/>
            <person name="Shang Y."/>
            <person name="Su Y."/>
            <person name="Zhang X."/>
            <person name="Liu X."/>
            <person name="Zhan S."/>
            <person name="St Leger R.J."/>
            <person name="Wang C."/>
        </authorList>
    </citation>
    <scope>NUCLEOTIDE SEQUENCE [LARGE SCALE GENOMIC DNA]</scope>
    <source>
        <strain evidence="3 4">ARSEF 1941</strain>
    </source>
</reference>
<dbReference type="OrthoDB" id="3942074at2759"/>
<feature type="compositionally biased region" description="Low complexity" evidence="1">
    <location>
        <begin position="106"/>
        <end position="130"/>
    </location>
</feature>
<accession>A0A0B2WSM8</accession>
<dbReference type="RefSeq" id="XP_040680142.1">
    <property type="nucleotide sequence ID" value="XM_040821573.1"/>
</dbReference>
<sequence>MGLRSSALGALCLASSALARTNLVGCTYFDTVSAYPGGQSFATRVWYVPESGELCEILDCGGGRAPPKTTVPGCAAYKGTETYSPSFINPKTLGQAPATDGPAKITSSSAAGVTAAPSSSGTASGEAPSTITKAPELPQTNSTMTMVTSAPASLGSSGVSTTNTTKPSIQPVASTGAAVALPTAGSVLAGWLAAGVVAGLALV</sequence>
<organism evidence="3 4">
    <name type="scientific">Metarhizium album (strain ARSEF 1941)</name>
    <dbReference type="NCBI Taxonomy" id="1081103"/>
    <lineage>
        <taxon>Eukaryota</taxon>
        <taxon>Fungi</taxon>
        <taxon>Dikarya</taxon>
        <taxon>Ascomycota</taxon>
        <taxon>Pezizomycotina</taxon>
        <taxon>Sordariomycetes</taxon>
        <taxon>Hypocreomycetidae</taxon>
        <taxon>Hypocreales</taxon>
        <taxon>Clavicipitaceae</taxon>
        <taxon>Metarhizium</taxon>
    </lineage>
</organism>